<evidence type="ECO:0000256" key="1">
    <source>
        <dbReference type="SAM" id="MobiDB-lite"/>
    </source>
</evidence>
<evidence type="ECO:0000313" key="4">
    <source>
        <dbReference type="Proteomes" id="UP000661607"/>
    </source>
</evidence>
<dbReference type="Gene3D" id="1.10.510.10">
    <property type="entry name" value="Transferase(Phosphotransferase) domain 1"/>
    <property type="match status" value="1"/>
</dbReference>
<keyword evidence="4" id="KW-1185">Reference proteome</keyword>
<protein>
    <recommendedName>
        <fullName evidence="5">Ig-like domain-containing protein</fullName>
    </recommendedName>
</protein>
<evidence type="ECO:0008006" key="5">
    <source>
        <dbReference type="Google" id="ProtNLM"/>
    </source>
</evidence>
<organism evidence="3 4">
    <name type="scientific">Nonomuraea africana</name>
    <dbReference type="NCBI Taxonomy" id="46171"/>
    <lineage>
        <taxon>Bacteria</taxon>
        <taxon>Bacillati</taxon>
        <taxon>Actinomycetota</taxon>
        <taxon>Actinomycetes</taxon>
        <taxon>Streptosporangiales</taxon>
        <taxon>Streptosporangiaceae</taxon>
        <taxon>Nonomuraea</taxon>
    </lineage>
</organism>
<feature type="compositionally biased region" description="Low complexity" evidence="1">
    <location>
        <begin position="236"/>
        <end position="246"/>
    </location>
</feature>
<name>A0ABR9KL48_9ACTN</name>
<accession>A0ABR9KL48</accession>
<dbReference type="SUPFAM" id="SSF56112">
    <property type="entry name" value="Protein kinase-like (PK-like)"/>
    <property type="match status" value="1"/>
</dbReference>
<evidence type="ECO:0000313" key="3">
    <source>
        <dbReference type="EMBL" id="MBE1562744.1"/>
    </source>
</evidence>
<proteinExistence type="predicted"/>
<dbReference type="RefSeq" id="WP_192777431.1">
    <property type="nucleotide sequence ID" value="NZ_BAAASY010000002.1"/>
</dbReference>
<keyword evidence="2" id="KW-0812">Transmembrane</keyword>
<dbReference type="Proteomes" id="UP000661607">
    <property type="component" value="Unassembled WGS sequence"/>
</dbReference>
<keyword evidence="2" id="KW-0472">Membrane</keyword>
<evidence type="ECO:0000256" key="2">
    <source>
        <dbReference type="SAM" id="Phobius"/>
    </source>
</evidence>
<comment type="caution">
    <text evidence="3">The sequence shown here is derived from an EMBL/GenBank/DDBJ whole genome shotgun (WGS) entry which is preliminary data.</text>
</comment>
<feature type="region of interest" description="Disordered" evidence="1">
    <location>
        <begin position="233"/>
        <end position="253"/>
    </location>
</feature>
<dbReference type="EMBL" id="JADBEF010000001">
    <property type="protein sequence ID" value="MBE1562744.1"/>
    <property type="molecule type" value="Genomic_DNA"/>
</dbReference>
<dbReference type="InterPro" id="IPR011009">
    <property type="entry name" value="Kinase-like_dom_sf"/>
</dbReference>
<sequence length="445" mass="46092">MSMIAGFLLSERARASELGTWVEATGPDGRGAGALRFDPDLLLTPGARDRLVQAVVVDRRLAEGGMAGLVPIADLVMAGEEVWLLAAHAVSPTLSELLSAPAMDPASAAAVLVESAQTLAALHAAGVAHGSFHPGTVLIAGDGATLLGERGLADAIRGLPPAPERDVAAWAALARGLAATWASGAQGAAELFERAAATATTHGLPAARDGLLAGRDALPGGLISRDLLAESARRWSSPASPGSAGPPDRDEGDIVTMLRAPEPTREPVHVGPGVTPAATRGQTTAEKIWREGAGPAAPSAYGMRAKRAARARRRRTIVSAAVFALVVAGAVLAWFSVRSTTGLVVREATVSAPKTLGCRKTATITGSLVTNGEAGRVTFQWLRSDRKEPIEQTETVPSGTTTHTVQLRWTVKGEATAKLTARLRIVSPVPEGEKIEDKATFTYKC</sequence>
<reference evidence="3 4" key="1">
    <citation type="submission" date="2020-10" db="EMBL/GenBank/DDBJ databases">
        <title>Sequencing the genomes of 1000 actinobacteria strains.</title>
        <authorList>
            <person name="Klenk H.-P."/>
        </authorList>
    </citation>
    <scope>NUCLEOTIDE SEQUENCE [LARGE SCALE GENOMIC DNA]</scope>
    <source>
        <strain evidence="3 4">DSM 43748</strain>
    </source>
</reference>
<gene>
    <name evidence="3" type="ORF">H4W81_005523</name>
</gene>
<feature type="transmembrane region" description="Helical" evidence="2">
    <location>
        <begin position="316"/>
        <end position="337"/>
    </location>
</feature>
<keyword evidence="2" id="KW-1133">Transmembrane helix</keyword>